<keyword evidence="3" id="KW-0274">FAD</keyword>
<dbReference type="Gene3D" id="3.50.50.60">
    <property type="entry name" value="FAD/NAD(P)-binding domain"/>
    <property type="match status" value="1"/>
</dbReference>
<evidence type="ECO:0000256" key="3">
    <source>
        <dbReference type="ARBA" id="ARBA00022827"/>
    </source>
</evidence>
<evidence type="ECO:0008006" key="7">
    <source>
        <dbReference type="Google" id="ProtNLM"/>
    </source>
</evidence>
<protein>
    <recommendedName>
        <fullName evidence="7">FAD-binding domain-containing protein</fullName>
    </recommendedName>
</protein>
<evidence type="ECO:0000313" key="6">
    <source>
        <dbReference type="Proteomes" id="UP001528411"/>
    </source>
</evidence>
<comment type="cofactor">
    <cofactor evidence="1">
        <name>FAD</name>
        <dbReference type="ChEBI" id="CHEBI:57692"/>
    </cofactor>
</comment>
<comment type="caution">
    <text evidence="5">The sequence shown here is derived from an EMBL/GenBank/DDBJ whole genome shotgun (WGS) entry which is preliminary data.</text>
</comment>
<evidence type="ECO:0000256" key="2">
    <source>
        <dbReference type="ARBA" id="ARBA00022630"/>
    </source>
</evidence>
<keyword evidence="4" id="KW-0560">Oxidoreductase</keyword>
<sequence length="94" mass="10418">MPINDKSAYWAGGAFVSDLRNIKTEPELFKQELANHFSDWPKPILTLINETPVTSINKIYVHDHDPISTWYKTNVVLLGDAAHAPLPTSGQGAC</sequence>
<dbReference type="SUPFAM" id="SSF51905">
    <property type="entry name" value="FAD/NAD(P)-binding domain"/>
    <property type="match status" value="1"/>
</dbReference>
<evidence type="ECO:0000256" key="1">
    <source>
        <dbReference type="ARBA" id="ARBA00001974"/>
    </source>
</evidence>
<dbReference type="Proteomes" id="UP001528411">
    <property type="component" value="Unassembled WGS sequence"/>
</dbReference>
<dbReference type="PANTHER" id="PTHR46496:SF1">
    <property type="entry name" value="ZEAXANTHIN EPOXIDASE, CHLOROPLASTIC"/>
    <property type="match status" value="1"/>
</dbReference>
<reference evidence="5 6" key="1">
    <citation type="submission" date="2023-01" db="EMBL/GenBank/DDBJ databases">
        <title>Psychrosphaera sp. nov., isolated from marine algae.</title>
        <authorList>
            <person name="Bayburt H."/>
            <person name="Choi B.J."/>
            <person name="Kim J.M."/>
            <person name="Choi D.G."/>
            <person name="Jeon C.O."/>
        </authorList>
    </citation>
    <scope>NUCLEOTIDE SEQUENCE [LARGE SCALE GENOMIC DNA]</scope>
    <source>
        <strain evidence="5 6">G1-22</strain>
    </source>
</reference>
<evidence type="ECO:0000313" key="5">
    <source>
        <dbReference type="EMBL" id="MDC2890638.1"/>
    </source>
</evidence>
<accession>A0ABT5FHG4</accession>
<proteinExistence type="predicted"/>
<dbReference type="InterPro" id="IPR036188">
    <property type="entry name" value="FAD/NAD-bd_sf"/>
</dbReference>
<dbReference type="PANTHER" id="PTHR46496">
    <property type="match status" value="1"/>
</dbReference>
<keyword evidence="2" id="KW-0285">Flavoprotein</keyword>
<name>A0ABT5FHG4_9GAMM</name>
<dbReference type="EMBL" id="JAQOMS010000002">
    <property type="protein sequence ID" value="MDC2890638.1"/>
    <property type="molecule type" value="Genomic_DNA"/>
</dbReference>
<organism evidence="5 6">
    <name type="scientific">Psychrosphaera algicola</name>
    <dbReference type="NCBI Taxonomy" id="3023714"/>
    <lineage>
        <taxon>Bacteria</taxon>
        <taxon>Pseudomonadati</taxon>
        <taxon>Pseudomonadota</taxon>
        <taxon>Gammaproteobacteria</taxon>
        <taxon>Alteromonadales</taxon>
        <taxon>Pseudoalteromonadaceae</taxon>
        <taxon>Psychrosphaera</taxon>
    </lineage>
</organism>
<dbReference type="RefSeq" id="WP_272181773.1">
    <property type="nucleotide sequence ID" value="NZ_JAQOMS010000002.1"/>
</dbReference>
<keyword evidence="6" id="KW-1185">Reference proteome</keyword>
<evidence type="ECO:0000256" key="4">
    <source>
        <dbReference type="ARBA" id="ARBA00023002"/>
    </source>
</evidence>
<gene>
    <name evidence="5" type="ORF">PN838_20205</name>
</gene>